<dbReference type="RefSeq" id="WP_189114269.1">
    <property type="nucleotide sequence ID" value="NZ_BMQC01000007.1"/>
</dbReference>
<dbReference type="Gene3D" id="3.30.1360.120">
    <property type="entry name" value="Probable tRNA modification gtpase trme, domain 1"/>
    <property type="match status" value="1"/>
</dbReference>
<keyword evidence="1" id="KW-0809">Transit peptide</keyword>
<reference evidence="4" key="2">
    <citation type="submission" date="2020-09" db="EMBL/GenBank/DDBJ databases">
        <authorList>
            <person name="Sun Q."/>
            <person name="Ohkuma M."/>
        </authorList>
    </citation>
    <scope>NUCLEOTIDE SEQUENCE</scope>
    <source>
        <strain evidence="4">JCM 3091</strain>
    </source>
</reference>
<feature type="region of interest" description="Disordered" evidence="2">
    <location>
        <begin position="1"/>
        <end position="27"/>
    </location>
</feature>
<evidence type="ECO:0000313" key="5">
    <source>
        <dbReference type="Proteomes" id="UP000662200"/>
    </source>
</evidence>
<comment type="caution">
    <text evidence="4">The sequence shown here is derived from an EMBL/GenBank/DDBJ whole genome shotgun (WGS) entry which is preliminary data.</text>
</comment>
<evidence type="ECO:0000259" key="3">
    <source>
        <dbReference type="Pfam" id="PF01571"/>
    </source>
</evidence>
<proteinExistence type="predicted"/>
<evidence type="ECO:0000256" key="1">
    <source>
        <dbReference type="ARBA" id="ARBA00022946"/>
    </source>
</evidence>
<gene>
    <name evidence="4" type="ORF">GCM10010124_23020</name>
</gene>
<reference evidence="4" key="1">
    <citation type="journal article" date="2014" name="Int. J. Syst. Evol. Microbiol.">
        <title>Complete genome sequence of Corynebacterium casei LMG S-19264T (=DSM 44701T), isolated from a smear-ripened cheese.</title>
        <authorList>
            <consortium name="US DOE Joint Genome Institute (JGI-PGF)"/>
            <person name="Walter F."/>
            <person name="Albersmeier A."/>
            <person name="Kalinowski J."/>
            <person name="Ruckert C."/>
        </authorList>
    </citation>
    <scope>NUCLEOTIDE SEQUENCE</scope>
    <source>
        <strain evidence="4">JCM 3091</strain>
    </source>
</reference>
<dbReference type="Pfam" id="PF01571">
    <property type="entry name" value="GCV_T"/>
    <property type="match status" value="1"/>
</dbReference>
<dbReference type="SUPFAM" id="SSF103025">
    <property type="entry name" value="Folate-binding domain"/>
    <property type="match status" value="1"/>
</dbReference>
<protein>
    <submittedName>
        <fullName evidence="4">Glycine cleavage system protein T</fullName>
    </submittedName>
</protein>
<dbReference type="NCBIfam" id="TIGR03317">
    <property type="entry name" value="ygfZ_signature"/>
    <property type="match status" value="1"/>
</dbReference>
<dbReference type="AlphaFoldDB" id="A0A8J3BKV7"/>
<dbReference type="InterPro" id="IPR006222">
    <property type="entry name" value="GCVT_N"/>
</dbReference>
<dbReference type="PANTHER" id="PTHR22602">
    <property type="entry name" value="TRANSFERASE CAF17, MITOCHONDRIAL-RELATED"/>
    <property type="match status" value="1"/>
</dbReference>
<sequence length="370" mass="38208">MIARDGAVPVDALDPATPDQPDPAHRAAGVGAVAAHYGDPAREQRVLERAAGLVDRSHRGVLTVTGPERLSWLHSITTQHLSALAGPAGTELLVLSPNGHIEGHASVAELDGTVWLDTEPGAAAGLLAFLERMRFLTRVQTRDETAGWAVLSLVGPEAPQASAALGAALAAPPRVAPVPGPKFPSGTVPPTATSAYPVAPLPGGGFARRGRLGVDLVVPRDRVDAVADTLGVPVCGLWAYEAVRVAARIARVGPDTDHRTIPAEVDLVGPAVHLDKGCYRGQETVARVHNLGRPPRRLALLHLDGVATDQPPAPGTPVTNADGRAVGFVGTAVRHHEWGMVALAVIKRSVADDAPLRVGPSAAAVEPAAV</sequence>
<keyword evidence="5" id="KW-1185">Reference proteome</keyword>
<dbReference type="InterPro" id="IPR017703">
    <property type="entry name" value="YgfZ/GCV_T_CS"/>
</dbReference>
<dbReference type="PIRSF" id="PIRSF006487">
    <property type="entry name" value="GcvT"/>
    <property type="match status" value="1"/>
</dbReference>
<evidence type="ECO:0000313" key="4">
    <source>
        <dbReference type="EMBL" id="GGK29687.1"/>
    </source>
</evidence>
<dbReference type="InterPro" id="IPR027266">
    <property type="entry name" value="TrmE/GcvT-like"/>
</dbReference>
<dbReference type="EMBL" id="BMQC01000007">
    <property type="protein sequence ID" value="GGK29687.1"/>
    <property type="molecule type" value="Genomic_DNA"/>
</dbReference>
<organism evidence="4 5">
    <name type="scientific">Pilimelia terevasa</name>
    <dbReference type="NCBI Taxonomy" id="53372"/>
    <lineage>
        <taxon>Bacteria</taxon>
        <taxon>Bacillati</taxon>
        <taxon>Actinomycetota</taxon>
        <taxon>Actinomycetes</taxon>
        <taxon>Micromonosporales</taxon>
        <taxon>Micromonosporaceae</taxon>
        <taxon>Pilimelia</taxon>
    </lineage>
</organism>
<name>A0A8J3BKV7_9ACTN</name>
<evidence type="ECO:0000256" key="2">
    <source>
        <dbReference type="SAM" id="MobiDB-lite"/>
    </source>
</evidence>
<feature type="domain" description="GCVT N-terminal" evidence="3">
    <location>
        <begin position="41"/>
        <end position="163"/>
    </location>
</feature>
<dbReference type="GO" id="GO:0016226">
    <property type="term" value="P:iron-sulfur cluster assembly"/>
    <property type="evidence" value="ECO:0007669"/>
    <property type="project" value="TreeGrafter"/>
</dbReference>
<dbReference type="PANTHER" id="PTHR22602:SF0">
    <property type="entry name" value="TRANSFERASE CAF17, MITOCHONDRIAL-RELATED"/>
    <property type="match status" value="1"/>
</dbReference>
<accession>A0A8J3BKV7</accession>
<dbReference type="Proteomes" id="UP000662200">
    <property type="component" value="Unassembled WGS sequence"/>
</dbReference>
<dbReference type="InterPro" id="IPR045179">
    <property type="entry name" value="YgfZ/GcvT"/>
</dbReference>